<name>A0A9P6YMH7_RHIOR</name>
<dbReference type="SUPFAM" id="SSF53335">
    <property type="entry name" value="S-adenosyl-L-methionine-dependent methyltransferases"/>
    <property type="match status" value="1"/>
</dbReference>
<protein>
    <recommendedName>
        <fullName evidence="2">Methyltransferase domain-containing protein</fullName>
    </recommendedName>
</protein>
<feature type="domain" description="Methyltransferase" evidence="2">
    <location>
        <begin position="107"/>
        <end position="198"/>
    </location>
</feature>
<gene>
    <name evidence="3" type="ORF">G6F51_001586</name>
</gene>
<feature type="compositionally biased region" description="Basic and acidic residues" evidence="1">
    <location>
        <begin position="52"/>
        <end position="61"/>
    </location>
</feature>
<dbReference type="Gene3D" id="3.40.50.150">
    <property type="entry name" value="Vaccinia Virus protein VP39"/>
    <property type="match status" value="1"/>
</dbReference>
<dbReference type="OrthoDB" id="2013972at2759"/>
<sequence>MGHLLTKLNNEDDQTKDKNSNRSHHSKSINSGSQVSFTPGFQASTENSSSRTQREFHKEEQSTYWLPKDEDEQLRLTGQHFALKELFGGNILSKAKEVLDFKNGVSVLDIGCGSGVWTMDMASIYPNCAYECCDIVDVINKKMMPQKCKFSYGNLVKGLPYADNTFDFVQIRFFVYALTEKEWPIAIKEALRVTKVGGLLQIIEHDIKDHGDLNATYRFTDAVHSVSRARGQDTRIGKELQRLVDETEMANVIQMERKQCNLCANNATARKFAWNWREVASSMMPAVAPYLGLQDSDDEKRFLRELEHSLKTNDYFYTVYAVIGQKI</sequence>
<evidence type="ECO:0000313" key="3">
    <source>
        <dbReference type="EMBL" id="KAG1551855.1"/>
    </source>
</evidence>
<evidence type="ECO:0000256" key="1">
    <source>
        <dbReference type="SAM" id="MobiDB-lite"/>
    </source>
</evidence>
<feature type="region of interest" description="Disordered" evidence="1">
    <location>
        <begin position="1"/>
        <end position="62"/>
    </location>
</feature>
<reference evidence="3" key="1">
    <citation type="journal article" date="2020" name="Microb. Genom.">
        <title>Genetic diversity of clinical and environmental Mucorales isolates obtained from an investigation of mucormycosis cases among solid organ transplant recipients.</title>
        <authorList>
            <person name="Nguyen M.H."/>
            <person name="Kaul D."/>
            <person name="Muto C."/>
            <person name="Cheng S.J."/>
            <person name="Richter R.A."/>
            <person name="Bruno V.M."/>
            <person name="Liu G."/>
            <person name="Beyhan S."/>
            <person name="Sundermann A.J."/>
            <person name="Mounaud S."/>
            <person name="Pasculle A.W."/>
            <person name="Nierman W.C."/>
            <person name="Driscoll E."/>
            <person name="Cumbie R."/>
            <person name="Clancy C.J."/>
            <person name="Dupont C.L."/>
        </authorList>
    </citation>
    <scope>NUCLEOTIDE SEQUENCE</scope>
    <source>
        <strain evidence="3">GL16</strain>
    </source>
</reference>
<dbReference type="Pfam" id="PF13649">
    <property type="entry name" value="Methyltransf_25"/>
    <property type="match status" value="1"/>
</dbReference>
<comment type="caution">
    <text evidence="3">The sequence shown here is derived from an EMBL/GenBank/DDBJ whole genome shotgun (WGS) entry which is preliminary data.</text>
</comment>
<accession>A0A9P6YMH7</accession>
<proteinExistence type="predicted"/>
<dbReference type="EMBL" id="JAANIT010000121">
    <property type="protein sequence ID" value="KAG1551855.1"/>
    <property type="molecule type" value="Genomic_DNA"/>
</dbReference>
<dbReference type="InterPro" id="IPR041698">
    <property type="entry name" value="Methyltransf_25"/>
</dbReference>
<feature type="compositionally biased region" description="Basic and acidic residues" evidence="1">
    <location>
        <begin position="9"/>
        <end position="20"/>
    </location>
</feature>
<organism evidence="3 4">
    <name type="scientific">Rhizopus oryzae</name>
    <name type="common">Mucormycosis agent</name>
    <name type="synonym">Rhizopus arrhizus var. delemar</name>
    <dbReference type="NCBI Taxonomy" id="64495"/>
    <lineage>
        <taxon>Eukaryota</taxon>
        <taxon>Fungi</taxon>
        <taxon>Fungi incertae sedis</taxon>
        <taxon>Mucoromycota</taxon>
        <taxon>Mucoromycotina</taxon>
        <taxon>Mucoromycetes</taxon>
        <taxon>Mucorales</taxon>
        <taxon>Mucorineae</taxon>
        <taxon>Rhizopodaceae</taxon>
        <taxon>Rhizopus</taxon>
    </lineage>
</organism>
<feature type="compositionally biased region" description="Polar residues" evidence="1">
    <location>
        <begin position="28"/>
        <end position="51"/>
    </location>
</feature>
<dbReference type="CDD" id="cd02440">
    <property type="entry name" value="AdoMet_MTases"/>
    <property type="match status" value="1"/>
</dbReference>
<evidence type="ECO:0000313" key="4">
    <source>
        <dbReference type="Proteomes" id="UP000717996"/>
    </source>
</evidence>
<dbReference type="AlphaFoldDB" id="A0A9P6YMH7"/>
<dbReference type="Proteomes" id="UP000717996">
    <property type="component" value="Unassembled WGS sequence"/>
</dbReference>
<evidence type="ECO:0000259" key="2">
    <source>
        <dbReference type="Pfam" id="PF13649"/>
    </source>
</evidence>
<dbReference type="InterPro" id="IPR029063">
    <property type="entry name" value="SAM-dependent_MTases_sf"/>
</dbReference>